<protein>
    <submittedName>
        <fullName evidence="3">Uncharacterized protein</fullName>
    </submittedName>
</protein>
<dbReference type="RefSeq" id="WP_005938457.1">
    <property type="nucleotide sequence ID" value="NZ_JAKKWZ010000018.1"/>
</dbReference>
<comment type="caution">
    <text evidence="3">The sequence shown here is derived from an EMBL/GenBank/DDBJ whole genome shotgun (WGS) entry which is preliminary data.</text>
</comment>
<dbReference type="EMBL" id="JAKKWZ010000018">
    <property type="protein sequence ID" value="MCG0340498.1"/>
    <property type="molecule type" value="Genomic_DNA"/>
</dbReference>
<organism evidence="3 6">
    <name type="scientific">Phocaeicola vulgatus</name>
    <name type="common">Bacteroides vulgatus</name>
    <dbReference type="NCBI Taxonomy" id="821"/>
    <lineage>
        <taxon>Bacteria</taxon>
        <taxon>Pseudomonadati</taxon>
        <taxon>Bacteroidota</taxon>
        <taxon>Bacteroidia</taxon>
        <taxon>Bacteroidales</taxon>
        <taxon>Bacteroidaceae</taxon>
        <taxon>Phocaeicola</taxon>
    </lineage>
</organism>
<reference evidence="2" key="2">
    <citation type="submission" date="2022-01" db="EMBL/GenBank/DDBJ databases">
        <authorList>
            <person name="Mingchao X."/>
        </authorList>
    </citation>
    <scope>NUCLEOTIDE SEQUENCE</scope>
    <source>
        <strain evidence="2">Bv4372</strain>
    </source>
</reference>
<accession>A0A412VWB2</accession>
<dbReference type="GeneID" id="60062768"/>
<dbReference type="Proteomes" id="UP001201179">
    <property type="component" value="Unassembled WGS sequence"/>
</dbReference>
<dbReference type="AlphaFoldDB" id="A0A412VWB2"/>
<name>A0A412VWB2_PHOVU</name>
<evidence type="ECO:0000256" key="1">
    <source>
        <dbReference type="SAM" id="MobiDB-lite"/>
    </source>
</evidence>
<evidence type="ECO:0000313" key="4">
    <source>
        <dbReference type="EMBL" id="RHD80603.1"/>
    </source>
</evidence>
<dbReference type="EMBL" id="QRYT01000001">
    <property type="protein sequence ID" value="RGV13907.1"/>
    <property type="molecule type" value="Genomic_DNA"/>
</dbReference>
<reference evidence="5 6" key="1">
    <citation type="submission" date="2018-08" db="EMBL/GenBank/DDBJ databases">
        <title>A genome reference for cultivated species of the human gut microbiota.</title>
        <authorList>
            <person name="Zou Y."/>
            <person name="Xue W."/>
            <person name="Luo G."/>
        </authorList>
    </citation>
    <scope>NUCLEOTIDE SEQUENCE [LARGE SCALE GENOMIC DNA]</scope>
    <source>
        <strain evidence="3 6">AF14-8</strain>
        <strain evidence="4 5">AM30-40</strain>
    </source>
</reference>
<proteinExistence type="predicted"/>
<dbReference type="EMBL" id="QSJM01000024">
    <property type="protein sequence ID" value="RHD80603.1"/>
    <property type="molecule type" value="Genomic_DNA"/>
</dbReference>
<dbReference type="Proteomes" id="UP000283429">
    <property type="component" value="Unassembled WGS sequence"/>
</dbReference>
<sequence>MKNDIPALDDLMQGINDPDIILADESPDMLEPTPQSHKEETTEENTEAVLSPQVEQERYWNDFLKHLEASDEQNDKSERLVCRLDRDLADSLDDCVIYNRSRSDMVNAIVRSFFDAYLPQLAQFRREKKSLFTNFNQQAYEKEKN</sequence>
<feature type="region of interest" description="Disordered" evidence="1">
    <location>
        <begin position="24"/>
        <end position="51"/>
    </location>
</feature>
<evidence type="ECO:0000313" key="6">
    <source>
        <dbReference type="Proteomes" id="UP000285379"/>
    </source>
</evidence>
<gene>
    <name evidence="4" type="ORF">DW783_09620</name>
    <name evidence="3" type="ORF">DWW27_00665</name>
    <name evidence="2" type="ORF">L4X52_10960</name>
</gene>
<evidence type="ECO:0000313" key="5">
    <source>
        <dbReference type="Proteomes" id="UP000283429"/>
    </source>
</evidence>
<evidence type="ECO:0000313" key="3">
    <source>
        <dbReference type="EMBL" id="RGV13907.1"/>
    </source>
</evidence>
<evidence type="ECO:0000313" key="2">
    <source>
        <dbReference type="EMBL" id="MCG0340498.1"/>
    </source>
</evidence>
<dbReference type="Proteomes" id="UP000285379">
    <property type="component" value="Unassembled WGS sequence"/>
</dbReference>